<feature type="domain" description="HTH araC/xylS-type" evidence="4">
    <location>
        <begin position="71"/>
        <end position="174"/>
    </location>
</feature>
<dbReference type="InterPro" id="IPR018062">
    <property type="entry name" value="HTH_AraC-typ_CS"/>
</dbReference>
<dbReference type="PROSITE" id="PS00041">
    <property type="entry name" value="HTH_ARAC_FAMILY_1"/>
    <property type="match status" value="1"/>
</dbReference>
<dbReference type="SMART" id="SM00342">
    <property type="entry name" value="HTH_ARAC"/>
    <property type="match status" value="1"/>
</dbReference>
<evidence type="ECO:0000313" key="5">
    <source>
        <dbReference type="EMBL" id="MBT2159725.1"/>
    </source>
</evidence>
<reference evidence="5 6" key="1">
    <citation type="submission" date="2020-06" db="EMBL/GenBank/DDBJ databases">
        <authorList>
            <person name="Isaeva M.P."/>
            <person name="Chernysheva N.Y."/>
        </authorList>
    </citation>
    <scope>NUCLEOTIDE SEQUENCE [LARGE SCALE GENOMIC DNA]</scope>
    <source>
        <strain evidence="5 6">KMM 6746</strain>
    </source>
</reference>
<dbReference type="InterPro" id="IPR009057">
    <property type="entry name" value="Homeodomain-like_sf"/>
</dbReference>
<organism evidence="5 6">
    <name type="scientific">Zobellia barbeyronii</name>
    <dbReference type="NCBI Taxonomy" id="2748009"/>
    <lineage>
        <taxon>Bacteria</taxon>
        <taxon>Pseudomonadati</taxon>
        <taxon>Bacteroidota</taxon>
        <taxon>Flavobacteriia</taxon>
        <taxon>Flavobacteriales</taxon>
        <taxon>Flavobacteriaceae</taxon>
        <taxon>Zobellia</taxon>
    </lineage>
</organism>
<accession>A0ABS5W9L2</accession>
<keyword evidence="6" id="KW-1185">Reference proteome</keyword>
<comment type="caution">
    <text evidence="5">The sequence shown here is derived from an EMBL/GenBank/DDBJ whole genome shotgun (WGS) entry which is preliminary data.</text>
</comment>
<evidence type="ECO:0000259" key="4">
    <source>
        <dbReference type="PROSITE" id="PS01124"/>
    </source>
</evidence>
<proteinExistence type="predicted"/>
<evidence type="ECO:0000256" key="1">
    <source>
        <dbReference type="ARBA" id="ARBA00023015"/>
    </source>
</evidence>
<evidence type="ECO:0000256" key="2">
    <source>
        <dbReference type="ARBA" id="ARBA00023125"/>
    </source>
</evidence>
<dbReference type="Pfam" id="PF12833">
    <property type="entry name" value="HTH_18"/>
    <property type="match status" value="1"/>
</dbReference>
<evidence type="ECO:0000313" key="6">
    <source>
        <dbReference type="Proteomes" id="UP000740413"/>
    </source>
</evidence>
<gene>
    <name evidence="5" type="ORF">HW347_00530</name>
</gene>
<dbReference type="Proteomes" id="UP000740413">
    <property type="component" value="Unassembled WGS sequence"/>
</dbReference>
<keyword evidence="3" id="KW-0804">Transcription</keyword>
<dbReference type="PROSITE" id="PS01124">
    <property type="entry name" value="HTH_ARAC_FAMILY_2"/>
    <property type="match status" value="1"/>
</dbReference>
<dbReference type="EMBL" id="JACATN010000001">
    <property type="protein sequence ID" value="MBT2159725.1"/>
    <property type="molecule type" value="Genomic_DNA"/>
</dbReference>
<keyword evidence="1" id="KW-0805">Transcription regulation</keyword>
<dbReference type="PANTHER" id="PTHR43280">
    <property type="entry name" value="ARAC-FAMILY TRANSCRIPTIONAL REGULATOR"/>
    <property type="match status" value="1"/>
</dbReference>
<sequence>MTFFVKYDFDLACKTLLREHLDAFDVSYSLGSLGEVKIKGGLSEEQRNSLATSLKRYGIEILDGQKITLVERIKNAIDELLKDKDLKSIKVSTYLSDTLHYSYAHLSSVFSESTYTSIENYIILRKVDLAKELICNTDLTLTEIAFRLNYSSVAHLSGQFKKTTGLTPSSFQRIMSKKIKHTVNPKT</sequence>
<reference evidence="6" key="2">
    <citation type="submission" date="2023-07" db="EMBL/GenBank/DDBJ databases">
        <title>Zobellia barbeyronii sp. nov., a new marine flavobacterium, isolated from green and red algae.</title>
        <authorList>
            <person name="Nedashkovskaya O.I."/>
            <person name="Otstavnykh N."/>
            <person name="Zhukova N."/>
            <person name="Guzev K."/>
            <person name="Chausova V."/>
            <person name="Tekutyeva L."/>
            <person name="Mikhailov V."/>
            <person name="Isaeva M."/>
        </authorList>
    </citation>
    <scope>NUCLEOTIDE SEQUENCE [LARGE SCALE GENOMIC DNA]</scope>
    <source>
        <strain evidence="6">KMM 6746</strain>
    </source>
</reference>
<evidence type="ECO:0000256" key="3">
    <source>
        <dbReference type="ARBA" id="ARBA00023163"/>
    </source>
</evidence>
<dbReference type="InterPro" id="IPR018060">
    <property type="entry name" value="HTH_AraC"/>
</dbReference>
<name>A0ABS5W9L2_9FLAO</name>
<dbReference type="PANTHER" id="PTHR43280:SF2">
    <property type="entry name" value="HTH-TYPE TRANSCRIPTIONAL REGULATOR EXSA"/>
    <property type="match status" value="1"/>
</dbReference>
<protein>
    <submittedName>
        <fullName evidence="5">Helix-turn-helix transcriptional regulator</fullName>
    </submittedName>
</protein>
<dbReference type="Gene3D" id="1.10.10.60">
    <property type="entry name" value="Homeodomain-like"/>
    <property type="match status" value="1"/>
</dbReference>
<dbReference type="RefSeq" id="WP_214610019.1">
    <property type="nucleotide sequence ID" value="NZ_JACATN010000001.1"/>
</dbReference>
<dbReference type="SUPFAM" id="SSF46689">
    <property type="entry name" value="Homeodomain-like"/>
    <property type="match status" value="1"/>
</dbReference>
<keyword evidence="2" id="KW-0238">DNA-binding</keyword>